<dbReference type="RefSeq" id="WP_254745125.1">
    <property type="nucleotide sequence ID" value="NZ_JANCLU010000021.1"/>
</dbReference>
<evidence type="ECO:0000313" key="3">
    <source>
        <dbReference type="Proteomes" id="UP001205890"/>
    </source>
</evidence>
<feature type="transmembrane region" description="Helical" evidence="1">
    <location>
        <begin position="103"/>
        <end position="127"/>
    </location>
</feature>
<keyword evidence="3" id="KW-1185">Reference proteome</keyword>
<keyword evidence="1" id="KW-0812">Transmembrane</keyword>
<dbReference type="Proteomes" id="UP001205890">
    <property type="component" value="Unassembled WGS sequence"/>
</dbReference>
<feature type="transmembrane region" description="Helical" evidence="1">
    <location>
        <begin position="208"/>
        <end position="228"/>
    </location>
</feature>
<reference evidence="2 3" key="1">
    <citation type="submission" date="2022-07" db="EMBL/GenBank/DDBJ databases">
        <authorList>
            <person name="Li W.-J."/>
            <person name="Deng Q.-Q."/>
        </authorList>
    </citation>
    <scope>NUCLEOTIDE SEQUENCE [LARGE SCALE GENOMIC DNA]</scope>
    <source>
        <strain evidence="2 3">SYSU M60028</strain>
    </source>
</reference>
<evidence type="ECO:0000313" key="2">
    <source>
        <dbReference type="EMBL" id="MCP8940421.1"/>
    </source>
</evidence>
<evidence type="ECO:0008006" key="4">
    <source>
        <dbReference type="Google" id="ProtNLM"/>
    </source>
</evidence>
<feature type="transmembrane region" description="Helical" evidence="1">
    <location>
        <begin position="264"/>
        <end position="285"/>
    </location>
</feature>
<dbReference type="InterPro" id="IPR038770">
    <property type="entry name" value="Na+/solute_symporter_sf"/>
</dbReference>
<feature type="transmembrane region" description="Helical" evidence="1">
    <location>
        <begin position="234"/>
        <end position="255"/>
    </location>
</feature>
<accession>A0ABT1LH53</accession>
<name>A0ABT1LH53_9HYPH</name>
<feature type="transmembrane region" description="Helical" evidence="1">
    <location>
        <begin position="291"/>
        <end position="316"/>
    </location>
</feature>
<feature type="transmembrane region" description="Helical" evidence="1">
    <location>
        <begin position="134"/>
        <end position="154"/>
    </location>
</feature>
<organism evidence="2 3">
    <name type="scientific">Alsobacter ponti</name>
    <dbReference type="NCBI Taxonomy" id="2962936"/>
    <lineage>
        <taxon>Bacteria</taxon>
        <taxon>Pseudomonadati</taxon>
        <taxon>Pseudomonadota</taxon>
        <taxon>Alphaproteobacteria</taxon>
        <taxon>Hyphomicrobiales</taxon>
        <taxon>Alsobacteraceae</taxon>
        <taxon>Alsobacter</taxon>
    </lineage>
</organism>
<feature type="transmembrane region" description="Helical" evidence="1">
    <location>
        <begin position="12"/>
        <end position="37"/>
    </location>
</feature>
<keyword evidence="1" id="KW-0472">Membrane</keyword>
<evidence type="ECO:0000256" key="1">
    <source>
        <dbReference type="SAM" id="Phobius"/>
    </source>
</evidence>
<feature type="transmembrane region" description="Helical" evidence="1">
    <location>
        <begin position="43"/>
        <end position="61"/>
    </location>
</feature>
<comment type="caution">
    <text evidence="2">The sequence shown here is derived from an EMBL/GenBank/DDBJ whole genome shotgun (WGS) entry which is preliminary data.</text>
</comment>
<protein>
    <recommendedName>
        <fullName evidence="4">Na+-dependent transporter</fullName>
    </recommendedName>
</protein>
<keyword evidence="1" id="KW-1133">Transmembrane helix</keyword>
<gene>
    <name evidence="2" type="ORF">NK718_17995</name>
</gene>
<proteinExistence type="predicted"/>
<dbReference type="EMBL" id="JANCLU010000021">
    <property type="protein sequence ID" value="MCP8940421.1"/>
    <property type="molecule type" value="Genomic_DNA"/>
</dbReference>
<sequence length="324" mass="33177">MPLFLSPVSKGLAWLGRHGAAGFAVSIFLGLALPWLASSFRPFLPASIFLFVTLSFARADFAGVRRVMRRPAMMAATSVWMVLAMPALIGIGLAAIGRGAVEPGLLLGIALVAAAPPLMGFPAYAALLGLDNSLGIALLVITLAVTPFVAPPLASFVAGSAVPIDSVVLGVRLFGLLAGAGGAALLLRRIAGPERLAAARHQLDGVFVLIYFFFAIAAMDGVIGQTLADPLRTVLYLAVGSGLALLGLGAAMLALRSLGAGEAFVLGLGTGMRNTGLLVGAMGAACPPDTYLFFALLQFPIYLAPFVMAPLALVVARRAAQAKG</sequence>
<dbReference type="Gene3D" id="1.20.1530.20">
    <property type="match status" value="1"/>
</dbReference>
<feature type="transmembrane region" description="Helical" evidence="1">
    <location>
        <begin position="166"/>
        <end position="187"/>
    </location>
</feature>
<feature type="transmembrane region" description="Helical" evidence="1">
    <location>
        <begin position="73"/>
        <end position="97"/>
    </location>
</feature>